<reference evidence="2 3" key="1">
    <citation type="journal article" date="2021" name="BMC Genomics">
        <title>Datura genome reveals duplications of psychoactive alkaloid biosynthetic genes and high mutation rate following tissue culture.</title>
        <authorList>
            <person name="Rajewski A."/>
            <person name="Carter-House D."/>
            <person name="Stajich J."/>
            <person name="Litt A."/>
        </authorList>
    </citation>
    <scope>NUCLEOTIDE SEQUENCE [LARGE SCALE GENOMIC DNA]</scope>
    <source>
        <strain evidence="2">AR-01</strain>
    </source>
</reference>
<dbReference type="EMBL" id="JACEIK010000203">
    <property type="protein sequence ID" value="MCD7452239.1"/>
    <property type="molecule type" value="Genomic_DNA"/>
</dbReference>
<evidence type="ECO:0000256" key="1">
    <source>
        <dbReference type="SAM" id="MobiDB-lite"/>
    </source>
</evidence>
<feature type="compositionally biased region" description="Basic and acidic residues" evidence="1">
    <location>
        <begin position="18"/>
        <end position="29"/>
    </location>
</feature>
<name>A0ABS8RZL3_DATST</name>
<comment type="caution">
    <text evidence="2">The sequence shown here is derived from an EMBL/GenBank/DDBJ whole genome shotgun (WGS) entry which is preliminary data.</text>
</comment>
<feature type="compositionally biased region" description="Basic and acidic residues" evidence="1">
    <location>
        <begin position="1"/>
        <end position="11"/>
    </location>
</feature>
<feature type="region of interest" description="Disordered" evidence="1">
    <location>
        <begin position="1"/>
        <end position="29"/>
    </location>
</feature>
<evidence type="ECO:0000313" key="2">
    <source>
        <dbReference type="EMBL" id="MCD7452239.1"/>
    </source>
</evidence>
<accession>A0ABS8RZL3</accession>
<protein>
    <submittedName>
        <fullName evidence="2">Uncharacterized protein</fullName>
    </submittedName>
</protein>
<organism evidence="2 3">
    <name type="scientific">Datura stramonium</name>
    <name type="common">Jimsonweed</name>
    <name type="synonym">Common thornapple</name>
    <dbReference type="NCBI Taxonomy" id="4076"/>
    <lineage>
        <taxon>Eukaryota</taxon>
        <taxon>Viridiplantae</taxon>
        <taxon>Streptophyta</taxon>
        <taxon>Embryophyta</taxon>
        <taxon>Tracheophyta</taxon>
        <taxon>Spermatophyta</taxon>
        <taxon>Magnoliopsida</taxon>
        <taxon>eudicotyledons</taxon>
        <taxon>Gunneridae</taxon>
        <taxon>Pentapetalae</taxon>
        <taxon>asterids</taxon>
        <taxon>lamiids</taxon>
        <taxon>Solanales</taxon>
        <taxon>Solanaceae</taxon>
        <taxon>Solanoideae</taxon>
        <taxon>Datureae</taxon>
        <taxon>Datura</taxon>
    </lineage>
</organism>
<keyword evidence="3" id="KW-1185">Reference proteome</keyword>
<gene>
    <name evidence="2" type="ORF">HAX54_016004</name>
</gene>
<dbReference type="Proteomes" id="UP000823775">
    <property type="component" value="Unassembled WGS sequence"/>
</dbReference>
<evidence type="ECO:0000313" key="3">
    <source>
        <dbReference type="Proteomes" id="UP000823775"/>
    </source>
</evidence>
<proteinExistence type="predicted"/>
<sequence>MIDRYEQKEVVSDAQKIATEESDKEVKKGDTDLKTDVYQFVMIDQKHHKEISDDDDMVKQENGVEIKKSEINLLDSKIDDEVIKKKREVFAIESTNESFARRINLKRAHRSATDPSQN</sequence>